<gene>
    <name evidence="1" type="ORF">G4B88_027304</name>
</gene>
<evidence type="ECO:0000313" key="2">
    <source>
        <dbReference type="Proteomes" id="UP000583929"/>
    </source>
</evidence>
<sequence>MNLLFQEEAEEDNGEVLATTNEEKNDGDQSFFFAALSEHVHLRLNTQFLVNPTQSVRVTSVNKRREFDMKFIIDLLGNLVFEH</sequence>
<keyword evidence="2" id="KW-1185">Reference proteome</keyword>
<organism evidence="1 2">
    <name type="scientific">Cannabis sativa</name>
    <name type="common">Hemp</name>
    <name type="synonym">Marijuana</name>
    <dbReference type="NCBI Taxonomy" id="3483"/>
    <lineage>
        <taxon>Eukaryota</taxon>
        <taxon>Viridiplantae</taxon>
        <taxon>Streptophyta</taxon>
        <taxon>Embryophyta</taxon>
        <taxon>Tracheophyta</taxon>
        <taxon>Spermatophyta</taxon>
        <taxon>Magnoliopsida</taxon>
        <taxon>eudicotyledons</taxon>
        <taxon>Gunneridae</taxon>
        <taxon>Pentapetalae</taxon>
        <taxon>rosids</taxon>
        <taxon>fabids</taxon>
        <taxon>Rosales</taxon>
        <taxon>Cannabaceae</taxon>
        <taxon>Cannabis</taxon>
    </lineage>
</organism>
<reference evidence="1 2" key="1">
    <citation type="journal article" date="2020" name="bioRxiv">
        <title>Sequence and annotation of 42 cannabis genomes reveals extensive copy number variation in cannabinoid synthesis and pathogen resistance genes.</title>
        <authorList>
            <person name="Mckernan K.J."/>
            <person name="Helbert Y."/>
            <person name="Kane L.T."/>
            <person name="Ebling H."/>
            <person name="Zhang L."/>
            <person name="Liu B."/>
            <person name="Eaton Z."/>
            <person name="Mclaughlin S."/>
            <person name="Kingan S."/>
            <person name="Baybayan P."/>
            <person name="Concepcion G."/>
            <person name="Jordan M."/>
            <person name="Riva A."/>
            <person name="Barbazuk W."/>
            <person name="Harkins T."/>
        </authorList>
    </citation>
    <scope>NUCLEOTIDE SEQUENCE [LARGE SCALE GENOMIC DNA]</scope>
    <source>
        <strain evidence="2">cv. Jamaican Lion 4</strain>
        <tissue evidence="1">Leaf</tissue>
    </source>
</reference>
<accession>A0A7J6HQJ9</accession>
<dbReference type="AlphaFoldDB" id="A0A7J6HQJ9"/>
<comment type="caution">
    <text evidence="1">The sequence shown here is derived from an EMBL/GenBank/DDBJ whole genome shotgun (WGS) entry which is preliminary data.</text>
</comment>
<name>A0A7J6HQJ9_CANSA</name>
<protein>
    <submittedName>
        <fullName evidence="1">Uncharacterized protein</fullName>
    </submittedName>
</protein>
<proteinExistence type="predicted"/>
<dbReference type="EMBL" id="JAATIQ010000033">
    <property type="protein sequence ID" value="KAF4397564.1"/>
    <property type="molecule type" value="Genomic_DNA"/>
</dbReference>
<evidence type="ECO:0000313" key="1">
    <source>
        <dbReference type="EMBL" id="KAF4397564.1"/>
    </source>
</evidence>
<dbReference type="Proteomes" id="UP000583929">
    <property type="component" value="Unassembled WGS sequence"/>
</dbReference>